<evidence type="ECO:0000259" key="5">
    <source>
        <dbReference type="PROSITE" id="PS51891"/>
    </source>
</evidence>
<keyword evidence="3" id="KW-0862">Zinc</keyword>
<evidence type="ECO:0000256" key="3">
    <source>
        <dbReference type="ARBA" id="ARBA00022833"/>
    </source>
</evidence>
<evidence type="ECO:0000313" key="7">
    <source>
        <dbReference type="Proteomes" id="UP001595799"/>
    </source>
</evidence>
<proteinExistence type="inferred from homology"/>
<keyword evidence="2" id="KW-0479">Metal-binding</keyword>
<evidence type="ECO:0000313" key="6">
    <source>
        <dbReference type="EMBL" id="MFC4352642.1"/>
    </source>
</evidence>
<dbReference type="SUPFAM" id="SSF51316">
    <property type="entry name" value="Mss4-like"/>
    <property type="match status" value="1"/>
</dbReference>
<protein>
    <submittedName>
        <fullName evidence="6">GFA family protein</fullName>
    </submittedName>
</protein>
<evidence type="ECO:0000256" key="2">
    <source>
        <dbReference type="ARBA" id="ARBA00022723"/>
    </source>
</evidence>
<feature type="domain" description="CENP-V/GFA" evidence="5">
    <location>
        <begin position="5"/>
        <end position="123"/>
    </location>
</feature>
<dbReference type="Pfam" id="PF04828">
    <property type="entry name" value="GFA"/>
    <property type="match status" value="1"/>
</dbReference>
<dbReference type="InterPro" id="IPR011057">
    <property type="entry name" value="Mss4-like_sf"/>
</dbReference>
<dbReference type="Gene3D" id="3.90.1590.10">
    <property type="entry name" value="glutathione-dependent formaldehyde- activating enzyme (gfa)"/>
    <property type="match status" value="1"/>
</dbReference>
<evidence type="ECO:0000256" key="1">
    <source>
        <dbReference type="ARBA" id="ARBA00005495"/>
    </source>
</evidence>
<dbReference type="EMBL" id="JBHSCW010000007">
    <property type="protein sequence ID" value="MFC4352642.1"/>
    <property type="molecule type" value="Genomic_DNA"/>
</dbReference>
<keyword evidence="4" id="KW-0456">Lyase</keyword>
<dbReference type="InterPro" id="IPR006913">
    <property type="entry name" value="CENP-V/GFA"/>
</dbReference>
<evidence type="ECO:0000256" key="4">
    <source>
        <dbReference type="ARBA" id="ARBA00023239"/>
    </source>
</evidence>
<sequence>MTRSYTGGCACGAIRYETTSEPIFQNHCQCRDCQKRSGTGHASFLTFPRQADVTITGDVKTWRVAGDSGNEKIHAFCPTCGAPVYLMLAAMPELIAVHAASLDDPGRFNPQVVTYSIRGHAWDRLDPSLQTFERLPTG</sequence>
<comment type="similarity">
    <text evidence="1">Belongs to the Gfa family.</text>
</comment>
<reference evidence="7" key="1">
    <citation type="journal article" date="2019" name="Int. J. Syst. Evol. Microbiol.">
        <title>The Global Catalogue of Microorganisms (GCM) 10K type strain sequencing project: providing services to taxonomists for standard genome sequencing and annotation.</title>
        <authorList>
            <consortium name="The Broad Institute Genomics Platform"/>
            <consortium name="The Broad Institute Genome Sequencing Center for Infectious Disease"/>
            <person name="Wu L."/>
            <person name="Ma J."/>
        </authorList>
    </citation>
    <scope>NUCLEOTIDE SEQUENCE [LARGE SCALE GENOMIC DNA]</scope>
    <source>
        <strain evidence="7">CECT 8472</strain>
    </source>
</reference>
<comment type="caution">
    <text evidence="6">The sequence shown here is derived from an EMBL/GenBank/DDBJ whole genome shotgun (WGS) entry which is preliminary data.</text>
</comment>
<accession>A0ABV8UMY3</accession>
<organism evidence="6 7">
    <name type="scientific">Fodinicurvata halophila</name>
    <dbReference type="NCBI Taxonomy" id="1419723"/>
    <lineage>
        <taxon>Bacteria</taxon>
        <taxon>Pseudomonadati</taxon>
        <taxon>Pseudomonadota</taxon>
        <taxon>Alphaproteobacteria</taxon>
        <taxon>Rhodospirillales</taxon>
        <taxon>Rhodovibrionaceae</taxon>
        <taxon>Fodinicurvata</taxon>
    </lineage>
</organism>
<dbReference type="RefSeq" id="WP_382422996.1">
    <property type="nucleotide sequence ID" value="NZ_JBHSCW010000007.1"/>
</dbReference>
<dbReference type="PROSITE" id="PS51891">
    <property type="entry name" value="CENP_V_GFA"/>
    <property type="match status" value="1"/>
</dbReference>
<name>A0ABV8UMY3_9PROT</name>
<dbReference type="PANTHER" id="PTHR33337:SF40">
    <property type="entry name" value="CENP-V_GFA DOMAIN-CONTAINING PROTEIN-RELATED"/>
    <property type="match status" value="1"/>
</dbReference>
<keyword evidence="7" id="KW-1185">Reference proteome</keyword>
<dbReference type="PANTHER" id="PTHR33337">
    <property type="entry name" value="GFA DOMAIN-CONTAINING PROTEIN"/>
    <property type="match status" value="1"/>
</dbReference>
<dbReference type="Proteomes" id="UP001595799">
    <property type="component" value="Unassembled WGS sequence"/>
</dbReference>
<gene>
    <name evidence="6" type="ORF">ACFOW6_13905</name>
</gene>